<dbReference type="PANTHER" id="PTHR11088:SF60">
    <property type="entry name" value="TRNA DIMETHYLALLYLTRANSFERASE"/>
    <property type="match status" value="1"/>
</dbReference>
<evidence type="ECO:0000256" key="2">
    <source>
        <dbReference type="ARBA" id="ARBA00003213"/>
    </source>
</evidence>
<feature type="binding site" evidence="10">
    <location>
        <begin position="10"/>
        <end position="17"/>
    </location>
    <ligand>
        <name>ATP</name>
        <dbReference type="ChEBI" id="CHEBI:30616"/>
    </ligand>
</feature>
<dbReference type="EC" id="2.5.1.75" evidence="10"/>
<keyword evidence="6 10" id="KW-0547">Nucleotide-binding</keyword>
<evidence type="ECO:0000256" key="10">
    <source>
        <dbReference type="HAMAP-Rule" id="MF_00185"/>
    </source>
</evidence>
<comment type="caution">
    <text evidence="10">Lacks conserved residue(s) required for the propagation of feature annotation.</text>
</comment>
<dbReference type="Pfam" id="PF01715">
    <property type="entry name" value="IPPT"/>
    <property type="match status" value="1"/>
</dbReference>
<dbReference type="InterPro" id="IPR039657">
    <property type="entry name" value="Dimethylallyltransferase"/>
</dbReference>
<dbReference type="Gene3D" id="1.10.20.140">
    <property type="match status" value="1"/>
</dbReference>
<comment type="catalytic activity">
    <reaction evidence="9 10 11">
        <text>adenosine(37) in tRNA + dimethylallyl diphosphate = N(6)-dimethylallyladenosine(37) in tRNA + diphosphate</text>
        <dbReference type="Rhea" id="RHEA:26482"/>
        <dbReference type="Rhea" id="RHEA-COMP:10162"/>
        <dbReference type="Rhea" id="RHEA-COMP:10375"/>
        <dbReference type="ChEBI" id="CHEBI:33019"/>
        <dbReference type="ChEBI" id="CHEBI:57623"/>
        <dbReference type="ChEBI" id="CHEBI:74411"/>
        <dbReference type="ChEBI" id="CHEBI:74415"/>
        <dbReference type="EC" id="2.5.1.75"/>
    </reaction>
</comment>
<keyword evidence="15" id="KW-1185">Reference proteome</keyword>
<keyword evidence="7 10" id="KW-0067">ATP-binding</keyword>
<dbReference type="SUPFAM" id="SSF52540">
    <property type="entry name" value="P-loop containing nucleoside triphosphate hydrolases"/>
    <property type="match status" value="2"/>
</dbReference>
<reference evidence="14 15" key="1">
    <citation type="submission" date="2019-04" db="EMBL/GenBank/DDBJ databases">
        <title>Psychroflexus halotolerans sp. nov., isolated from a marine solar saltern.</title>
        <authorList>
            <person name="Feng X."/>
        </authorList>
    </citation>
    <scope>NUCLEOTIDE SEQUENCE [LARGE SCALE GENOMIC DNA]</scope>
    <source>
        <strain evidence="14 15">WDS2C27</strain>
    </source>
</reference>
<dbReference type="GO" id="GO:0005524">
    <property type="term" value="F:ATP binding"/>
    <property type="evidence" value="ECO:0007669"/>
    <property type="project" value="UniProtKB-UniRule"/>
</dbReference>
<dbReference type="InterPro" id="IPR018022">
    <property type="entry name" value="IPT"/>
</dbReference>
<dbReference type="AlphaFoldDB" id="A0A4U5TQ48"/>
<evidence type="ECO:0000256" key="11">
    <source>
        <dbReference type="RuleBase" id="RU003783"/>
    </source>
</evidence>
<comment type="cofactor">
    <cofactor evidence="1 10">
        <name>Mg(2+)</name>
        <dbReference type="ChEBI" id="CHEBI:18420"/>
    </cofactor>
</comment>
<keyword evidence="8 10" id="KW-0460">Magnesium</keyword>
<dbReference type="PANTHER" id="PTHR11088">
    <property type="entry name" value="TRNA DIMETHYLALLYLTRANSFERASE"/>
    <property type="match status" value="1"/>
</dbReference>
<proteinExistence type="inferred from homology"/>
<sequence>MGNYLICILGPTAIGKTKVSIDIAKAFDTEIISCDSRQFYKEMQIGTAVPSEEELAQVQHHFIQHLSIFEDYSVGDYEKEALKKIDELFQNKNILCLTGGSGLYQKAVLKGLDYFPNVDKTIRKKLNATFENEGIKSLQEQLKRLDPEYYATVDTQNPHRLIRALEICIGTSKPYSSFINTNKTANRDFKVLKIGLTADRKIIYKRIEQRVDKMFDNGLLKEAQSLYQYKNLNALQTVGYKELFEHFDGNLTLDEAKAEIKKNTRRYAKRQLTWYRKQDDIKWFGYDAEIDEILEYIKSLSIIKP</sequence>
<dbReference type="OrthoDB" id="9776390at2"/>
<feature type="site" description="Interaction with substrate tRNA" evidence="10">
    <location>
        <position position="101"/>
    </location>
</feature>
<organism evidence="14 15">
    <name type="scientific">Mesohalobacter halotolerans</name>
    <dbReference type="NCBI Taxonomy" id="1883405"/>
    <lineage>
        <taxon>Bacteria</taxon>
        <taxon>Pseudomonadati</taxon>
        <taxon>Bacteroidota</taxon>
        <taxon>Flavobacteriia</taxon>
        <taxon>Flavobacteriales</taxon>
        <taxon>Flavobacteriaceae</taxon>
        <taxon>Mesohalobacter</taxon>
    </lineage>
</organism>
<evidence type="ECO:0000256" key="3">
    <source>
        <dbReference type="ARBA" id="ARBA00005842"/>
    </source>
</evidence>
<feature type="binding site" evidence="10">
    <location>
        <begin position="12"/>
        <end position="17"/>
    </location>
    <ligand>
        <name>substrate</name>
    </ligand>
</feature>
<evidence type="ECO:0000256" key="1">
    <source>
        <dbReference type="ARBA" id="ARBA00001946"/>
    </source>
</evidence>
<name>A0A4U5TQ48_9FLAO</name>
<gene>
    <name evidence="10 14" type="primary">miaA</name>
    <name evidence="14" type="ORF">FCN74_09060</name>
</gene>
<comment type="function">
    <text evidence="2 10 12">Catalyzes the transfer of a dimethylallyl group onto the adenine at position 37 in tRNAs that read codons beginning with uridine, leading to the formation of N6-(dimethylallyl)adenosine (i(6)A).</text>
</comment>
<dbReference type="GO" id="GO:0006400">
    <property type="term" value="P:tRNA modification"/>
    <property type="evidence" value="ECO:0007669"/>
    <property type="project" value="TreeGrafter"/>
</dbReference>
<evidence type="ECO:0000256" key="13">
    <source>
        <dbReference type="RuleBase" id="RU003785"/>
    </source>
</evidence>
<keyword evidence="5 10" id="KW-0819">tRNA processing</keyword>
<accession>A0A4U5TQ48</accession>
<evidence type="ECO:0000256" key="4">
    <source>
        <dbReference type="ARBA" id="ARBA00022679"/>
    </source>
</evidence>
<dbReference type="EMBL" id="SWMU01000003">
    <property type="protein sequence ID" value="TKS56299.1"/>
    <property type="molecule type" value="Genomic_DNA"/>
</dbReference>
<dbReference type="InterPro" id="IPR027417">
    <property type="entry name" value="P-loop_NTPase"/>
</dbReference>
<evidence type="ECO:0000256" key="6">
    <source>
        <dbReference type="ARBA" id="ARBA00022741"/>
    </source>
</evidence>
<dbReference type="Proteomes" id="UP000306552">
    <property type="component" value="Unassembled WGS sequence"/>
</dbReference>
<evidence type="ECO:0000256" key="5">
    <source>
        <dbReference type="ARBA" id="ARBA00022694"/>
    </source>
</evidence>
<evidence type="ECO:0000313" key="14">
    <source>
        <dbReference type="EMBL" id="TKS56299.1"/>
    </source>
</evidence>
<keyword evidence="4 10" id="KW-0808">Transferase</keyword>
<dbReference type="GO" id="GO:0052381">
    <property type="term" value="F:tRNA dimethylallyltransferase activity"/>
    <property type="evidence" value="ECO:0007669"/>
    <property type="project" value="UniProtKB-UniRule"/>
</dbReference>
<evidence type="ECO:0000256" key="8">
    <source>
        <dbReference type="ARBA" id="ARBA00022842"/>
    </source>
</evidence>
<dbReference type="Gene3D" id="3.40.50.300">
    <property type="entry name" value="P-loop containing nucleotide triphosphate hydrolases"/>
    <property type="match status" value="1"/>
</dbReference>
<evidence type="ECO:0000256" key="9">
    <source>
        <dbReference type="ARBA" id="ARBA00049563"/>
    </source>
</evidence>
<comment type="subunit">
    <text evidence="10">Monomer.</text>
</comment>
<comment type="caution">
    <text evidence="14">The sequence shown here is derived from an EMBL/GenBank/DDBJ whole genome shotgun (WGS) entry which is preliminary data.</text>
</comment>
<dbReference type="HAMAP" id="MF_00185">
    <property type="entry name" value="IPP_trans"/>
    <property type="match status" value="1"/>
</dbReference>
<evidence type="ECO:0000256" key="12">
    <source>
        <dbReference type="RuleBase" id="RU003784"/>
    </source>
</evidence>
<feature type="site" description="Interaction with substrate tRNA" evidence="10">
    <location>
        <position position="123"/>
    </location>
</feature>
<evidence type="ECO:0000313" key="15">
    <source>
        <dbReference type="Proteomes" id="UP000306552"/>
    </source>
</evidence>
<evidence type="ECO:0000256" key="7">
    <source>
        <dbReference type="ARBA" id="ARBA00022840"/>
    </source>
</evidence>
<dbReference type="NCBIfam" id="TIGR00174">
    <property type="entry name" value="miaA"/>
    <property type="match status" value="1"/>
</dbReference>
<feature type="region of interest" description="Interaction with substrate tRNA" evidence="10">
    <location>
        <begin position="35"/>
        <end position="38"/>
    </location>
</feature>
<comment type="similarity">
    <text evidence="3 10 13">Belongs to the IPP transferase family.</text>
</comment>
<protein>
    <recommendedName>
        <fullName evidence="10">tRNA dimethylallyltransferase</fullName>
        <ecNumber evidence="10">2.5.1.75</ecNumber>
    </recommendedName>
    <alternativeName>
        <fullName evidence="10">Dimethylallyl diphosphate:tRNA dimethylallyltransferase</fullName>
        <shortName evidence="10">DMAPP:tRNA dimethylallyltransferase</shortName>
        <shortName evidence="10">DMATase</shortName>
    </alternativeName>
    <alternativeName>
        <fullName evidence="10">Isopentenyl-diphosphate:tRNA isopentenyltransferase</fullName>
        <shortName evidence="10">IPP transferase</shortName>
        <shortName evidence="10">IPPT</shortName>
        <shortName evidence="10">IPTase</shortName>
    </alternativeName>
</protein>
<dbReference type="RefSeq" id="WP_138932416.1">
    <property type="nucleotide sequence ID" value="NZ_SWMU01000003.1"/>
</dbReference>